<dbReference type="EMBL" id="MG873442">
    <property type="protein sequence ID" value="AVJ48204.1"/>
    <property type="molecule type" value="Genomic_DNA"/>
</dbReference>
<dbReference type="RefSeq" id="YP_010672053.1">
    <property type="nucleotide sequence ID" value="NC_070974.1"/>
</dbReference>
<reference evidence="1 2" key="1">
    <citation type="submission" date="2018-01" db="EMBL/GenBank/DDBJ databases">
        <title>Draft Genome Sequence of Salmonella Enteritidis Phage SE131.</title>
        <authorList>
            <person name="Kim Y."/>
            <person name="Han B.K."/>
            <person name="Kim H."/>
            <person name="Kim D."/>
        </authorList>
    </citation>
    <scope>NUCLEOTIDE SEQUENCE [LARGE SCALE GENOMIC DNA]</scope>
</reference>
<keyword evidence="2" id="KW-1185">Reference proteome</keyword>
<sequence>MLLDYNHRDKLNRVIRGDDIVIWSNGKYNQPIMIARVVGVTKQKVRIHVLSSGKTTLSYPKNLVVITQQVNANLEGNVGANMDLEESR</sequence>
<dbReference type="Proteomes" id="UP000240649">
    <property type="component" value="Segment"/>
</dbReference>
<dbReference type="KEGG" id="vg:77948323"/>
<protein>
    <submittedName>
        <fullName evidence="1">Uncharacterized protein</fullName>
    </submittedName>
</protein>
<accession>A0A2P1CAG8</accession>
<evidence type="ECO:0000313" key="2">
    <source>
        <dbReference type="Proteomes" id="UP000240649"/>
    </source>
</evidence>
<name>A0A2P1CAG8_9CAUD</name>
<proteinExistence type="predicted"/>
<dbReference type="GeneID" id="77948323"/>
<organism evidence="1 2">
    <name type="scientific">Salmonella phage SE131</name>
    <dbReference type="NCBI Taxonomy" id="2081631"/>
    <lineage>
        <taxon>Viruses</taxon>
        <taxon>Duplodnaviria</taxon>
        <taxon>Heunggongvirae</taxon>
        <taxon>Uroviricota</taxon>
        <taxon>Caudoviricetes</taxon>
        <taxon>Grimontviridae</taxon>
        <taxon>Moazamivirus</taxon>
        <taxon>Moazamivirus SE131</taxon>
    </lineage>
</organism>
<evidence type="ECO:0000313" key="1">
    <source>
        <dbReference type="EMBL" id="AVJ48204.1"/>
    </source>
</evidence>